<accession>A0ABX0WJK4</accession>
<evidence type="ECO:0000313" key="1">
    <source>
        <dbReference type="EMBL" id="NJA89466.1"/>
    </source>
</evidence>
<keyword evidence="2" id="KW-1185">Reference proteome</keyword>
<reference evidence="2" key="1">
    <citation type="submission" date="2020-03" db="EMBL/GenBank/DDBJ databases">
        <title>Whole-genome sequence of the purple nonsulfur bacterium Rhodocyclus tenuis DSM112.</title>
        <authorList>
            <person name="Kyndt J.A."/>
            <person name="Meyer T.E."/>
        </authorList>
    </citation>
    <scope>NUCLEOTIDE SEQUENCE [LARGE SCALE GENOMIC DNA]</scope>
    <source>
        <strain evidence="2">DSM 112</strain>
    </source>
</reference>
<sequence length="125" mass="13279">MAVADAPPASSCRYLPLIIRAEYDSPVDALVALTVPRDEALDLVVASWGLGSDLILARIDGGRCVAAAASDGGRWLACNAFPEPPCHSRLAAEHYLQRLLKGPRRGCVVRLDAPAVIRYTLGDAV</sequence>
<gene>
    <name evidence="1" type="ORF">HCX48_09560</name>
</gene>
<proteinExistence type="predicted"/>
<comment type="caution">
    <text evidence="1">The sequence shown here is derived from an EMBL/GenBank/DDBJ whole genome shotgun (WGS) entry which is preliminary data.</text>
</comment>
<name>A0ABX0WJK4_9RHOO</name>
<dbReference type="EMBL" id="JAATWB010000006">
    <property type="protein sequence ID" value="NJA89466.1"/>
    <property type="molecule type" value="Genomic_DNA"/>
</dbReference>
<protein>
    <submittedName>
        <fullName evidence="1">Uncharacterized protein</fullName>
    </submittedName>
</protein>
<evidence type="ECO:0000313" key="2">
    <source>
        <dbReference type="Proteomes" id="UP000720344"/>
    </source>
</evidence>
<organism evidence="1 2">
    <name type="scientific">Rhodocyclus gracilis</name>
    <dbReference type="NCBI Taxonomy" id="2929842"/>
    <lineage>
        <taxon>Bacteria</taxon>
        <taxon>Pseudomonadati</taxon>
        <taxon>Pseudomonadota</taxon>
        <taxon>Betaproteobacteria</taxon>
        <taxon>Rhodocyclales</taxon>
        <taxon>Rhodocyclaceae</taxon>
        <taxon>Rhodocyclus</taxon>
    </lineage>
</organism>
<dbReference type="Proteomes" id="UP000720344">
    <property type="component" value="Unassembled WGS sequence"/>
</dbReference>